<dbReference type="OrthoDB" id="9781415at2"/>
<dbReference type="PATRIC" id="fig|28229.4.peg.4091"/>
<proteinExistence type="predicted"/>
<dbReference type="CDD" id="cd07067">
    <property type="entry name" value="HP_PGM_like"/>
    <property type="match status" value="1"/>
</dbReference>
<evidence type="ECO:0000256" key="1">
    <source>
        <dbReference type="ARBA" id="ARBA00023152"/>
    </source>
</evidence>
<dbReference type="InterPro" id="IPR001345">
    <property type="entry name" value="PG/BPGM_mutase_AS"/>
</dbReference>
<evidence type="ECO:0000313" key="6">
    <source>
        <dbReference type="Proteomes" id="UP000029843"/>
    </source>
</evidence>
<dbReference type="PIRSF" id="PIRSF000709">
    <property type="entry name" value="6PFK_2-Ptase"/>
    <property type="match status" value="1"/>
</dbReference>
<evidence type="ECO:0000256" key="4">
    <source>
        <dbReference type="PIRSR" id="PIRSR613078-2"/>
    </source>
</evidence>
<keyword evidence="2" id="KW-0413">Isomerase</keyword>
<sequence length="193" mass="21753">MKTTLYLARHGQTTWNKVHRFQGQLDSKLTQVGQQQSEQLALHLAPQKIDLIVSSTLGRSVDSARICQQILNIPVTHVNELIERNLGPWQGQYIADIKSDKNYHEILHQFTEVSPPKGESAVSCGSRIYQALKEIANNHFNKNILVIFHGEALRCFLAKLGHNTSGNAYDLFDNGCLLPLTYLHDDECFQLAS</sequence>
<accession>A0A099KAX9</accession>
<feature type="active site" description="Proton donor/acceptor" evidence="3">
    <location>
        <position position="83"/>
    </location>
</feature>
<dbReference type="SUPFAM" id="SSF53254">
    <property type="entry name" value="Phosphoglycerate mutase-like"/>
    <property type="match status" value="1"/>
</dbReference>
<dbReference type="Proteomes" id="UP000029843">
    <property type="component" value="Unassembled WGS sequence"/>
</dbReference>
<evidence type="ECO:0000256" key="3">
    <source>
        <dbReference type="PIRSR" id="PIRSR613078-1"/>
    </source>
</evidence>
<keyword evidence="1" id="KW-0324">Glycolysis</keyword>
<dbReference type="InterPro" id="IPR050275">
    <property type="entry name" value="PGM_Phosphatase"/>
</dbReference>
<dbReference type="GO" id="GO:0016791">
    <property type="term" value="F:phosphatase activity"/>
    <property type="evidence" value="ECO:0007669"/>
    <property type="project" value="TreeGrafter"/>
</dbReference>
<dbReference type="PANTHER" id="PTHR48100">
    <property type="entry name" value="BROAD-SPECIFICITY PHOSPHATASE YOR283W-RELATED"/>
    <property type="match status" value="1"/>
</dbReference>
<name>A0A099KAX9_COLPS</name>
<dbReference type="Pfam" id="PF00300">
    <property type="entry name" value="His_Phos_1"/>
    <property type="match status" value="1"/>
</dbReference>
<dbReference type="RefSeq" id="WP_052056981.1">
    <property type="nucleotide sequence ID" value="NZ_JQED01000055.1"/>
</dbReference>
<dbReference type="AlphaFoldDB" id="A0A099KAX9"/>
<organism evidence="5 6">
    <name type="scientific">Colwellia psychrerythraea</name>
    <name type="common">Vibrio psychroerythus</name>
    <dbReference type="NCBI Taxonomy" id="28229"/>
    <lineage>
        <taxon>Bacteria</taxon>
        <taxon>Pseudomonadati</taxon>
        <taxon>Pseudomonadota</taxon>
        <taxon>Gammaproteobacteria</taxon>
        <taxon>Alteromonadales</taxon>
        <taxon>Colwelliaceae</taxon>
        <taxon>Colwellia</taxon>
    </lineage>
</organism>
<dbReference type="EMBL" id="JQED01000055">
    <property type="protein sequence ID" value="KGJ87202.1"/>
    <property type="molecule type" value="Genomic_DNA"/>
</dbReference>
<comment type="caution">
    <text evidence="5">The sequence shown here is derived from an EMBL/GenBank/DDBJ whole genome shotgun (WGS) entry which is preliminary data.</text>
</comment>
<protein>
    <submittedName>
        <fullName evidence="5">Phosphoglycerate mutase</fullName>
    </submittedName>
</protein>
<dbReference type="SMART" id="SM00855">
    <property type="entry name" value="PGAM"/>
    <property type="match status" value="1"/>
</dbReference>
<dbReference type="InterPro" id="IPR013078">
    <property type="entry name" value="His_Pase_superF_clade-1"/>
</dbReference>
<dbReference type="GO" id="GO:0005737">
    <property type="term" value="C:cytoplasm"/>
    <property type="evidence" value="ECO:0007669"/>
    <property type="project" value="TreeGrafter"/>
</dbReference>
<evidence type="ECO:0000256" key="2">
    <source>
        <dbReference type="ARBA" id="ARBA00023235"/>
    </source>
</evidence>
<gene>
    <name evidence="5" type="ORF">ND2E_0609</name>
</gene>
<dbReference type="PANTHER" id="PTHR48100:SF1">
    <property type="entry name" value="HISTIDINE PHOSPHATASE FAMILY PROTEIN-RELATED"/>
    <property type="match status" value="1"/>
</dbReference>
<feature type="active site" description="Tele-phosphohistidine intermediate" evidence="3">
    <location>
        <position position="10"/>
    </location>
</feature>
<feature type="binding site" evidence="4">
    <location>
        <begin position="9"/>
        <end position="16"/>
    </location>
    <ligand>
        <name>substrate</name>
    </ligand>
</feature>
<dbReference type="InterPro" id="IPR029033">
    <property type="entry name" value="His_PPase_superfam"/>
</dbReference>
<dbReference type="Gene3D" id="3.40.50.1240">
    <property type="entry name" value="Phosphoglycerate mutase-like"/>
    <property type="match status" value="1"/>
</dbReference>
<evidence type="ECO:0000313" key="5">
    <source>
        <dbReference type="EMBL" id="KGJ87202.1"/>
    </source>
</evidence>
<feature type="binding site" evidence="4">
    <location>
        <position position="59"/>
    </location>
    <ligand>
        <name>substrate</name>
    </ligand>
</feature>
<reference evidence="5 6" key="1">
    <citation type="submission" date="2014-08" db="EMBL/GenBank/DDBJ databases">
        <title>Genomic and Phenotypic Diversity of Colwellia psychrerythraea strains from Disparate Marine Basins.</title>
        <authorList>
            <person name="Techtmann S.M."/>
            <person name="Stelling S.C."/>
            <person name="Utturkar S.M."/>
            <person name="Alshibli N."/>
            <person name="Harris A."/>
            <person name="Brown S.D."/>
            <person name="Hazen T.C."/>
        </authorList>
    </citation>
    <scope>NUCLEOTIDE SEQUENCE [LARGE SCALE GENOMIC DNA]</scope>
    <source>
        <strain evidence="5 6">ND2E</strain>
    </source>
</reference>
<dbReference type="PROSITE" id="PS00175">
    <property type="entry name" value="PG_MUTASE"/>
    <property type="match status" value="1"/>
</dbReference>